<dbReference type="InterPro" id="IPR003595">
    <property type="entry name" value="Tyr_Pase_cat"/>
</dbReference>
<dbReference type="GeneID" id="115877797"/>
<keyword evidence="5" id="KW-1185">Reference proteome</keyword>
<dbReference type="Pfam" id="PF00782">
    <property type="entry name" value="DSPc"/>
    <property type="match status" value="1"/>
</dbReference>
<dbReference type="Proteomes" id="UP000504635">
    <property type="component" value="Unplaced"/>
</dbReference>
<dbReference type="KEGG" id="soy:115877797"/>
<feature type="domain" description="Tyrosine-protein phosphatase" evidence="3">
    <location>
        <begin position="42"/>
        <end position="196"/>
    </location>
</feature>
<dbReference type="PANTHER" id="PTHR10367:SF9">
    <property type="entry name" value="DUAL-SPECIFICITY PHOSPHATASE 11 (RNA_RNP COMPLEX 1-INTERACTING)"/>
    <property type="match status" value="1"/>
</dbReference>
<evidence type="ECO:0000313" key="5">
    <source>
        <dbReference type="Proteomes" id="UP000504635"/>
    </source>
</evidence>
<accession>A0A6J2XFP4</accession>
<feature type="domain" description="Tyrosine specific protein phosphatases" evidence="4">
    <location>
        <begin position="117"/>
        <end position="186"/>
    </location>
</feature>
<dbReference type="PROSITE" id="PS00383">
    <property type="entry name" value="TYR_PHOSPHATASE_1"/>
    <property type="match status" value="1"/>
</dbReference>
<dbReference type="GO" id="GO:0004651">
    <property type="term" value="F:polynucleotide 5'-phosphatase activity"/>
    <property type="evidence" value="ECO:0007669"/>
    <property type="project" value="TreeGrafter"/>
</dbReference>
<dbReference type="InterPro" id="IPR020422">
    <property type="entry name" value="TYR_PHOSPHATASE_DUAL_dom"/>
</dbReference>
<evidence type="ECO:0000259" key="4">
    <source>
        <dbReference type="PROSITE" id="PS50056"/>
    </source>
</evidence>
<dbReference type="InterPro" id="IPR051029">
    <property type="entry name" value="mRNA_Capping_Enz/RNA_Phosphat"/>
</dbReference>
<dbReference type="SUPFAM" id="SSF52799">
    <property type="entry name" value="(Phosphotyrosine protein) phosphatases II"/>
    <property type="match status" value="1"/>
</dbReference>
<dbReference type="Gene3D" id="3.90.190.10">
    <property type="entry name" value="Protein tyrosine phosphatase superfamily"/>
    <property type="match status" value="1"/>
</dbReference>
<dbReference type="AlphaFoldDB" id="A0A6J2XFP4"/>
<evidence type="ECO:0000256" key="1">
    <source>
        <dbReference type="ARBA" id="ARBA00022801"/>
    </source>
</evidence>
<dbReference type="InParanoid" id="A0A6J2XFP4"/>
<protein>
    <submittedName>
        <fullName evidence="6">RNA/RNP complex-1-interacting phosphatase</fullName>
    </submittedName>
</protein>
<dbReference type="InterPro" id="IPR016130">
    <property type="entry name" value="Tyr_Pase_AS"/>
</dbReference>
<dbReference type="PROSITE" id="PS50056">
    <property type="entry name" value="TYR_PHOSPHATASE_2"/>
    <property type="match status" value="1"/>
</dbReference>
<proteinExistence type="predicted"/>
<dbReference type="PROSITE" id="PS50054">
    <property type="entry name" value="TYR_PHOSPHATASE_DUAL"/>
    <property type="match status" value="1"/>
</dbReference>
<dbReference type="PANTHER" id="PTHR10367">
    <property type="entry name" value="MRNA-CAPPING ENZYME"/>
    <property type="match status" value="1"/>
</dbReference>
<dbReference type="RefSeq" id="XP_030749971.1">
    <property type="nucleotide sequence ID" value="XM_030894111.1"/>
</dbReference>
<sequence>MFWWLKLAQNVKIMSKRNKIPDGWRDYTPVGKCISGTRIIPLKVPLRENMCQRNLPRDEWFTPDMLIKQEPKLKTIIDLTNTDRYYNGAREFGTKGIAHVKISVEGQGKLPPAGKIQQFQQVVDEYLDKNKDNDALIGVHCTHGLNRTGYFVCSWMLDRLKIDPEEAIRRFNEARGHKIERKMLLDDLRTKSTEKS</sequence>
<dbReference type="InterPro" id="IPR000387">
    <property type="entry name" value="Tyr_Pase_dom"/>
</dbReference>
<dbReference type="SMART" id="SM00404">
    <property type="entry name" value="PTPc_motif"/>
    <property type="match status" value="1"/>
</dbReference>
<dbReference type="GO" id="GO:0004721">
    <property type="term" value="F:phosphoprotein phosphatase activity"/>
    <property type="evidence" value="ECO:0007669"/>
    <property type="project" value="UniProtKB-KW"/>
</dbReference>
<evidence type="ECO:0000259" key="3">
    <source>
        <dbReference type="PROSITE" id="PS50054"/>
    </source>
</evidence>
<evidence type="ECO:0000313" key="6">
    <source>
        <dbReference type="RefSeq" id="XP_030749971.1"/>
    </source>
</evidence>
<keyword evidence="2" id="KW-0904">Protein phosphatase</keyword>
<gene>
    <name evidence="6" type="primary">LOC115877797</name>
</gene>
<organism evidence="5 6">
    <name type="scientific">Sitophilus oryzae</name>
    <name type="common">Rice weevil</name>
    <name type="synonym">Curculio oryzae</name>
    <dbReference type="NCBI Taxonomy" id="7048"/>
    <lineage>
        <taxon>Eukaryota</taxon>
        <taxon>Metazoa</taxon>
        <taxon>Ecdysozoa</taxon>
        <taxon>Arthropoda</taxon>
        <taxon>Hexapoda</taxon>
        <taxon>Insecta</taxon>
        <taxon>Pterygota</taxon>
        <taxon>Neoptera</taxon>
        <taxon>Endopterygota</taxon>
        <taxon>Coleoptera</taxon>
        <taxon>Polyphaga</taxon>
        <taxon>Cucujiformia</taxon>
        <taxon>Curculionidae</taxon>
        <taxon>Dryophthorinae</taxon>
        <taxon>Sitophilus</taxon>
    </lineage>
</organism>
<keyword evidence="1" id="KW-0378">Hydrolase</keyword>
<evidence type="ECO:0000256" key="2">
    <source>
        <dbReference type="ARBA" id="ARBA00022912"/>
    </source>
</evidence>
<reference evidence="6" key="1">
    <citation type="submission" date="2025-08" db="UniProtKB">
        <authorList>
            <consortium name="RefSeq"/>
        </authorList>
    </citation>
    <scope>IDENTIFICATION</scope>
    <source>
        <tissue evidence="6">Gonads</tissue>
    </source>
</reference>
<dbReference type="OrthoDB" id="200924at2759"/>
<name>A0A6J2XFP4_SITOR</name>
<dbReference type="InterPro" id="IPR000340">
    <property type="entry name" value="Dual-sp_phosphatase_cat-dom"/>
</dbReference>
<dbReference type="InterPro" id="IPR029021">
    <property type="entry name" value="Prot-tyrosine_phosphatase-like"/>
</dbReference>